<sequence>MPPRVPVSSLFCLCGGLVPRVVKAAKRLREGSVEPSIELVCWLLNPVRPPLPPRPAQPSPGNRLDSSS</sequence>
<name>A0ACC2FUB8_DALPE</name>
<evidence type="ECO:0000313" key="1">
    <source>
        <dbReference type="EMBL" id="KAJ7994902.1"/>
    </source>
</evidence>
<dbReference type="EMBL" id="CM055749">
    <property type="protein sequence ID" value="KAJ7994902.1"/>
    <property type="molecule type" value="Genomic_DNA"/>
</dbReference>
<gene>
    <name evidence="1" type="ORF">DPEC_G00254310</name>
</gene>
<protein>
    <submittedName>
        <fullName evidence="1">Uncharacterized protein</fullName>
    </submittedName>
</protein>
<dbReference type="Proteomes" id="UP001157502">
    <property type="component" value="Chromosome 22"/>
</dbReference>
<proteinExistence type="predicted"/>
<comment type="caution">
    <text evidence="1">The sequence shown here is derived from an EMBL/GenBank/DDBJ whole genome shotgun (WGS) entry which is preliminary data.</text>
</comment>
<accession>A0ACC2FUB8</accession>
<reference evidence="1" key="1">
    <citation type="submission" date="2021-05" db="EMBL/GenBank/DDBJ databases">
        <authorList>
            <person name="Pan Q."/>
            <person name="Jouanno E."/>
            <person name="Zahm M."/>
            <person name="Klopp C."/>
            <person name="Cabau C."/>
            <person name="Louis A."/>
            <person name="Berthelot C."/>
            <person name="Parey E."/>
            <person name="Roest Crollius H."/>
            <person name="Montfort J."/>
            <person name="Robinson-Rechavi M."/>
            <person name="Bouchez O."/>
            <person name="Lampietro C."/>
            <person name="Lopez Roques C."/>
            <person name="Donnadieu C."/>
            <person name="Postlethwait J."/>
            <person name="Bobe J."/>
            <person name="Dillon D."/>
            <person name="Chandos A."/>
            <person name="von Hippel F."/>
            <person name="Guiguen Y."/>
        </authorList>
    </citation>
    <scope>NUCLEOTIDE SEQUENCE</scope>
    <source>
        <strain evidence="1">YG-Jan2019</strain>
    </source>
</reference>
<evidence type="ECO:0000313" key="2">
    <source>
        <dbReference type="Proteomes" id="UP001157502"/>
    </source>
</evidence>
<organism evidence="1 2">
    <name type="scientific">Dallia pectoralis</name>
    <name type="common">Alaska blackfish</name>
    <dbReference type="NCBI Taxonomy" id="75939"/>
    <lineage>
        <taxon>Eukaryota</taxon>
        <taxon>Metazoa</taxon>
        <taxon>Chordata</taxon>
        <taxon>Craniata</taxon>
        <taxon>Vertebrata</taxon>
        <taxon>Euteleostomi</taxon>
        <taxon>Actinopterygii</taxon>
        <taxon>Neopterygii</taxon>
        <taxon>Teleostei</taxon>
        <taxon>Protacanthopterygii</taxon>
        <taxon>Esociformes</taxon>
        <taxon>Umbridae</taxon>
        <taxon>Dallia</taxon>
    </lineage>
</organism>
<keyword evidence="2" id="KW-1185">Reference proteome</keyword>